<gene>
    <name evidence="2" type="ORF">BCR35DRAFT_149590</name>
</gene>
<sequence>MRAPCSGLTEMSSRGRDERPGACAQHQCRAESGLVDEGALGRGSGGSSAMKGELRRWLISGSYAAGSCLPSSAAYSPTALELADEGSSSTSATSHRSTVQRRSHLSQTYLAASFASPSSAAPHLVTAALASSTSRQQAASADPSRPSECCDTLLQRQEERAEPSTATNREGVAFRRADSREEGRVSVVDSATFCRSTERTLLAPLAFLHYTPLHLHRLQAYRRIRARLGRPRGLTYISRSTTLRPLRAAIFWRNSLLLLDGNGVRLLEDERS</sequence>
<accession>A0A1Y2EPE0</accession>
<keyword evidence="3" id="KW-1185">Reference proteome</keyword>
<proteinExistence type="predicted"/>
<comment type="caution">
    <text evidence="2">The sequence shown here is derived from an EMBL/GenBank/DDBJ whole genome shotgun (WGS) entry which is preliminary data.</text>
</comment>
<feature type="region of interest" description="Disordered" evidence="1">
    <location>
        <begin position="1"/>
        <end position="24"/>
    </location>
</feature>
<evidence type="ECO:0000313" key="3">
    <source>
        <dbReference type="Proteomes" id="UP000193467"/>
    </source>
</evidence>
<dbReference type="AlphaFoldDB" id="A0A1Y2EPE0"/>
<evidence type="ECO:0000256" key="1">
    <source>
        <dbReference type="SAM" id="MobiDB-lite"/>
    </source>
</evidence>
<dbReference type="Proteomes" id="UP000193467">
    <property type="component" value="Unassembled WGS sequence"/>
</dbReference>
<organism evidence="2 3">
    <name type="scientific">Leucosporidium creatinivorum</name>
    <dbReference type="NCBI Taxonomy" id="106004"/>
    <lineage>
        <taxon>Eukaryota</taxon>
        <taxon>Fungi</taxon>
        <taxon>Dikarya</taxon>
        <taxon>Basidiomycota</taxon>
        <taxon>Pucciniomycotina</taxon>
        <taxon>Microbotryomycetes</taxon>
        <taxon>Leucosporidiales</taxon>
        <taxon>Leucosporidium</taxon>
    </lineage>
</organism>
<name>A0A1Y2EPE0_9BASI</name>
<protein>
    <submittedName>
        <fullName evidence="2">Uncharacterized protein</fullName>
    </submittedName>
</protein>
<evidence type="ECO:0000313" key="2">
    <source>
        <dbReference type="EMBL" id="ORY73453.1"/>
    </source>
</evidence>
<dbReference type="EMBL" id="MCGR01000046">
    <property type="protein sequence ID" value="ORY73453.1"/>
    <property type="molecule type" value="Genomic_DNA"/>
</dbReference>
<dbReference type="InParanoid" id="A0A1Y2EPE0"/>
<reference evidence="2 3" key="1">
    <citation type="submission" date="2016-07" db="EMBL/GenBank/DDBJ databases">
        <title>Pervasive Adenine N6-methylation of Active Genes in Fungi.</title>
        <authorList>
            <consortium name="DOE Joint Genome Institute"/>
            <person name="Mondo S.J."/>
            <person name="Dannebaum R.O."/>
            <person name="Kuo R.C."/>
            <person name="Labutti K."/>
            <person name="Haridas S."/>
            <person name="Kuo A."/>
            <person name="Salamov A."/>
            <person name="Ahrendt S.R."/>
            <person name="Lipzen A."/>
            <person name="Sullivan W."/>
            <person name="Andreopoulos W.B."/>
            <person name="Clum A."/>
            <person name="Lindquist E."/>
            <person name="Daum C."/>
            <person name="Ramamoorthy G.K."/>
            <person name="Gryganskyi A."/>
            <person name="Culley D."/>
            <person name="Magnuson J.K."/>
            <person name="James T.Y."/>
            <person name="O'Malley M.A."/>
            <person name="Stajich J.E."/>
            <person name="Spatafora J.W."/>
            <person name="Visel A."/>
            <person name="Grigoriev I.V."/>
        </authorList>
    </citation>
    <scope>NUCLEOTIDE SEQUENCE [LARGE SCALE GENOMIC DNA]</scope>
    <source>
        <strain evidence="2 3">62-1032</strain>
    </source>
</reference>